<dbReference type="InterPro" id="IPR038770">
    <property type="entry name" value="Na+/solute_symporter_sf"/>
</dbReference>
<feature type="transmembrane region" description="Helical" evidence="5">
    <location>
        <begin position="222"/>
        <end position="255"/>
    </location>
</feature>
<dbReference type="GO" id="GO:1902600">
    <property type="term" value="P:proton transmembrane transport"/>
    <property type="evidence" value="ECO:0007669"/>
    <property type="project" value="InterPro"/>
</dbReference>
<feature type="transmembrane region" description="Helical" evidence="5">
    <location>
        <begin position="324"/>
        <end position="348"/>
    </location>
</feature>
<dbReference type="Pfam" id="PF00999">
    <property type="entry name" value="Na_H_Exchanger"/>
    <property type="match status" value="1"/>
</dbReference>
<feature type="transmembrane region" description="Helical" evidence="5">
    <location>
        <begin position="275"/>
        <end position="303"/>
    </location>
</feature>
<feature type="transmembrane region" description="Helical" evidence="5">
    <location>
        <begin position="86"/>
        <end position="107"/>
    </location>
</feature>
<keyword evidence="2 5" id="KW-0812">Transmembrane</keyword>
<comment type="caution">
    <text evidence="7">The sequence shown here is derived from an EMBL/GenBank/DDBJ whole genome shotgun (WGS) entry which is preliminary data.</text>
</comment>
<evidence type="ECO:0000313" key="8">
    <source>
        <dbReference type="Proteomes" id="UP000234384"/>
    </source>
</evidence>
<gene>
    <name evidence="7" type="ORF">CYJ57_06145</name>
</gene>
<name>A0A2I1JXS8_9LACT</name>
<feature type="transmembrane region" description="Helical" evidence="5">
    <location>
        <begin position="29"/>
        <end position="48"/>
    </location>
</feature>
<reference evidence="7 8" key="1">
    <citation type="submission" date="2017-12" db="EMBL/GenBank/DDBJ databases">
        <title>Phylogenetic diversity of female urinary microbiome.</title>
        <authorList>
            <person name="Thomas-White K."/>
            <person name="Wolfe A.J."/>
        </authorList>
    </citation>
    <scope>NUCLEOTIDE SEQUENCE [LARGE SCALE GENOMIC DNA]</scope>
    <source>
        <strain evidence="7 8">UMB0898</strain>
    </source>
</reference>
<dbReference type="Gene3D" id="1.20.1530.20">
    <property type="match status" value="1"/>
</dbReference>
<dbReference type="PANTHER" id="PTHR43021:SF2">
    <property type="entry name" value="CATION_H+ EXCHANGER DOMAIN-CONTAINING PROTEIN"/>
    <property type="match status" value="1"/>
</dbReference>
<feature type="transmembrane region" description="Helical" evidence="5">
    <location>
        <begin position="6"/>
        <end position="22"/>
    </location>
</feature>
<organism evidence="7 8">
    <name type="scientific">Falseniella ignava</name>
    <dbReference type="NCBI Taxonomy" id="137730"/>
    <lineage>
        <taxon>Bacteria</taxon>
        <taxon>Bacillati</taxon>
        <taxon>Bacillota</taxon>
        <taxon>Bacilli</taxon>
        <taxon>Lactobacillales</taxon>
        <taxon>Aerococcaceae</taxon>
        <taxon>Falseniella</taxon>
    </lineage>
</organism>
<evidence type="ECO:0000256" key="5">
    <source>
        <dbReference type="SAM" id="Phobius"/>
    </source>
</evidence>
<comment type="subcellular location">
    <subcellularLocation>
        <location evidence="1">Membrane</location>
        <topology evidence="1">Multi-pass membrane protein</topology>
    </subcellularLocation>
</comment>
<evidence type="ECO:0000259" key="6">
    <source>
        <dbReference type="Pfam" id="PF00999"/>
    </source>
</evidence>
<proteinExistence type="predicted"/>
<dbReference type="AlphaFoldDB" id="A0A2I1JXS8"/>
<dbReference type="PANTHER" id="PTHR43021">
    <property type="entry name" value="NA(+)/H(+) ANTIPORTER-RELATED"/>
    <property type="match status" value="1"/>
</dbReference>
<keyword evidence="4 5" id="KW-0472">Membrane</keyword>
<feature type="transmembrane region" description="Helical" evidence="5">
    <location>
        <begin position="189"/>
        <end position="210"/>
    </location>
</feature>
<feature type="transmembrane region" description="Helical" evidence="5">
    <location>
        <begin position="54"/>
        <end position="74"/>
    </location>
</feature>
<dbReference type="RefSeq" id="WP_101954523.1">
    <property type="nucleotide sequence ID" value="NZ_PKHE01000016.1"/>
</dbReference>
<protein>
    <submittedName>
        <fullName evidence="7">Cation:proton antiporter</fullName>
    </submittedName>
</protein>
<feature type="domain" description="Cation/H+ exchanger transmembrane" evidence="6">
    <location>
        <begin position="15"/>
        <end position="369"/>
    </location>
</feature>
<dbReference type="GO" id="GO:0015297">
    <property type="term" value="F:antiporter activity"/>
    <property type="evidence" value="ECO:0007669"/>
    <property type="project" value="InterPro"/>
</dbReference>
<dbReference type="InterPro" id="IPR006153">
    <property type="entry name" value="Cation/H_exchanger_TM"/>
</dbReference>
<keyword evidence="3 5" id="KW-1133">Transmembrane helix</keyword>
<dbReference type="OrthoDB" id="9793589at2"/>
<accession>A0A2I1JXS8</accession>
<evidence type="ECO:0000256" key="3">
    <source>
        <dbReference type="ARBA" id="ARBA00022989"/>
    </source>
</evidence>
<evidence type="ECO:0000256" key="2">
    <source>
        <dbReference type="ARBA" id="ARBA00022692"/>
    </source>
</evidence>
<evidence type="ECO:0000256" key="1">
    <source>
        <dbReference type="ARBA" id="ARBA00004141"/>
    </source>
</evidence>
<evidence type="ECO:0000313" key="7">
    <source>
        <dbReference type="EMBL" id="PKY88190.1"/>
    </source>
</evidence>
<feature type="transmembrane region" description="Helical" evidence="5">
    <location>
        <begin position="354"/>
        <end position="377"/>
    </location>
</feature>
<feature type="transmembrane region" description="Helical" evidence="5">
    <location>
        <begin position="113"/>
        <end position="135"/>
    </location>
</feature>
<evidence type="ECO:0000256" key="4">
    <source>
        <dbReference type="ARBA" id="ARBA00023136"/>
    </source>
</evidence>
<dbReference type="EMBL" id="PKHE01000016">
    <property type="protein sequence ID" value="PKY88190.1"/>
    <property type="molecule type" value="Genomic_DNA"/>
</dbReference>
<dbReference type="GO" id="GO:0016020">
    <property type="term" value="C:membrane"/>
    <property type="evidence" value="ECO:0007669"/>
    <property type="project" value="UniProtKB-SubCell"/>
</dbReference>
<dbReference type="Proteomes" id="UP000234384">
    <property type="component" value="Unassembled WGS sequence"/>
</dbReference>
<feature type="transmembrane region" description="Helical" evidence="5">
    <location>
        <begin position="147"/>
        <end position="169"/>
    </location>
</feature>
<sequence>MNIYLELAFVVLFGIFGATIARKLNLPNVTGYLLAGILLGPSLFHVVNETHTPVINFVNEMALGIIALAIGGEFYLPELKKLGKNIFIITLMEVIGVLAVVFSVMYFLLDQSFVFSIIIASMSAATAPAGTVMVIRQYRADGPLTRTILQVAALDDAFGIMAFGIAMSLAKLSIGSEQVNLLWMFLDPLLEIIASLAFGLVLGFIFTYWVKRVKHKETVLCMILLTIMGSIGLANRLGLSALLCNMMIGAVLVNFHSSSKRVVDVINDFAPPINLMFFTFAGASLNLSVLSSIGVLGLCYVFSRAGGKILGATVGAKMVKAPEAIVKWLGLALLPQGGISIGLTMIVARELPQFSAEIITVILFSVLIFEVMGPILAKISITQAGEVNGMNKYKGVKS</sequence>